<dbReference type="OrthoDB" id="153317at2"/>
<feature type="domain" description="Antirepressor protein ant N-terminal" evidence="2">
    <location>
        <begin position="16"/>
        <end position="124"/>
    </location>
</feature>
<evidence type="ECO:0000313" key="4">
    <source>
        <dbReference type="Proteomes" id="UP000050417"/>
    </source>
</evidence>
<evidence type="ECO:0000259" key="2">
    <source>
        <dbReference type="Pfam" id="PF10547"/>
    </source>
</evidence>
<dbReference type="InterPro" id="IPR018875">
    <property type="entry name" value="Antirepressor_Ant_N"/>
</dbReference>
<dbReference type="Pfam" id="PF10547">
    <property type="entry name" value="P22_AR_N"/>
    <property type="match status" value="1"/>
</dbReference>
<dbReference type="AlphaFoldDB" id="A0A0P6XU82"/>
<organism evidence="3 4">
    <name type="scientific">Ornatilinea apprima</name>
    <dbReference type="NCBI Taxonomy" id="1134406"/>
    <lineage>
        <taxon>Bacteria</taxon>
        <taxon>Bacillati</taxon>
        <taxon>Chloroflexota</taxon>
        <taxon>Anaerolineae</taxon>
        <taxon>Anaerolineales</taxon>
        <taxon>Anaerolineaceae</taxon>
        <taxon>Ornatilinea</taxon>
    </lineage>
</organism>
<keyword evidence="4" id="KW-1185">Reference proteome</keyword>
<evidence type="ECO:0000313" key="3">
    <source>
        <dbReference type="EMBL" id="KPL78693.1"/>
    </source>
</evidence>
<name>A0A0P6XU82_9CHLR</name>
<keyword evidence="1" id="KW-0175">Coiled coil</keyword>
<accession>A0A0P6XU82</accession>
<sequence>MAGGPPVFKPEQERKLLFRGKEIATADLRDGKGYVSVRSLCEAFGLDQRAQRRRLLRQQGYFAPYTATIQMNTPGGPQPNLCLMASSVPLFLTGVELERVQDAETRDLLTAFLDEAHTVLAEHFGISERGELQFLRESVSRMVAEQEQFEDTISKKVEAELADLRRAHEEKVQQIREAFSDLRQQVTRLEKVAGPKARLTPEELGQLRQLVASLGTLLQEQGVPKPYPGIYMDITRLTGVSRSEDIRREDFAMVVDFLEGQIRGLTKENAKPAKAKDV</sequence>
<dbReference type="RefSeq" id="WP_075061959.1">
    <property type="nucleotide sequence ID" value="NZ_LGCL01000016.1"/>
</dbReference>
<feature type="coiled-coil region" evidence="1">
    <location>
        <begin position="154"/>
        <end position="192"/>
    </location>
</feature>
<dbReference type="Proteomes" id="UP000050417">
    <property type="component" value="Unassembled WGS sequence"/>
</dbReference>
<protein>
    <recommendedName>
        <fullName evidence="2">Antirepressor protein ant N-terminal domain-containing protein</fullName>
    </recommendedName>
</protein>
<gene>
    <name evidence="3" type="ORF">ADN00_05435</name>
</gene>
<evidence type="ECO:0000256" key="1">
    <source>
        <dbReference type="SAM" id="Coils"/>
    </source>
</evidence>
<proteinExistence type="predicted"/>
<dbReference type="EMBL" id="LGCL01000016">
    <property type="protein sequence ID" value="KPL78693.1"/>
    <property type="molecule type" value="Genomic_DNA"/>
</dbReference>
<reference evidence="3 4" key="1">
    <citation type="submission" date="2015-07" db="EMBL/GenBank/DDBJ databases">
        <title>Genome sequence of Ornatilinea apprima DSM 23815.</title>
        <authorList>
            <person name="Hemp J."/>
            <person name="Ward L.M."/>
            <person name="Pace L.A."/>
            <person name="Fischer W.W."/>
        </authorList>
    </citation>
    <scope>NUCLEOTIDE SEQUENCE [LARGE SCALE GENOMIC DNA]</scope>
    <source>
        <strain evidence="3 4">P3M-1</strain>
    </source>
</reference>
<dbReference type="STRING" id="1134406.ADN00_05435"/>
<comment type="caution">
    <text evidence="3">The sequence shown here is derived from an EMBL/GenBank/DDBJ whole genome shotgun (WGS) entry which is preliminary data.</text>
</comment>